<evidence type="ECO:0000256" key="9">
    <source>
        <dbReference type="ARBA" id="ARBA00023204"/>
    </source>
</evidence>
<dbReference type="PANTHER" id="PTHR12695">
    <property type="entry name" value="GENERAL TRANSCRIPTION FACTOR IIH SUBUNIT 2"/>
    <property type="match status" value="1"/>
</dbReference>
<dbReference type="NCBIfam" id="TIGR00622">
    <property type="entry name" value="ssl1"/>
    <property type="match status" value="1"/>
</dbReference>
<dbReference type="VEuPathDB" id="TrichDB:TVAGG3_0407650"/>
<keyword evidence="10" id="KW-0539">Nucleus</keyword>
<dbReference type="KEGG" id="tva:4763623"/>
<dbReference type="VEuPathDB" id="TrichDB:TVAG_100760"/>
<dbReference type="EMBL" id="DS113441">
    <property type="protein sequence ID" value="EAY05753.1"/>
    <property type="molecule type" value="Genomic_DNA"/>
</dbReference>
<dbReference type="RefSeq" id="XP_001317976.1">
    <property type="nucleotide sequence ID" value="XM_001317941.1"/>
</dbReference>
<keyword evidence="7" id="KW-0805">Transcription regulation</keyword>
<protein>
    <submittedName>
        <fullName evidence="12">Transcription factor ssl1 family protein</fullName>
    </submittedName>
</protein>
<accession>A2ENQ3</accession>
<dbReference type="SUPFAM" id="SSF57889">
    <property type="entry name" value="Cysteine-rich domain"/>
    <property type="match status" value="1"/>
</dbReference>
<dbReference type="InterPro" id="IPR013083">
    <property type="entry name" value="Znf_RING/FYVE/PHD"/>
</dbReference>
<keyword evidence="3" id="KW-0479">Metal-binding</keyword>
<keyword evidence="9" id="KW-0234">DNA repair</keyword>
<evidence type="ECO:0000256" key="5">
    <source>
        <dbReference type="ARBA" id="ARBA00022771"/>
    </source>
</evidence>
<dbReference type="STRING" id="5722.A2ENQ3"/>
<organism evidence="12 13">
    <name type="scientific">Trichomonas vaginalis (strain ATCC PRA-98 / G3)</name>
    <dbReference type="NCBI Taxonomy" id="412133"/>
    <lineage>
        <taxon>Eukaryota</taxon>
        <taxon>Metamonada</taxon>
        <taxon>Parabasalia</taxon>
        <taxon>Trichomonadida</taxon>
        <taxon>Trichomonadidae</taxon>
        <taxon>Trichomonas</taxon>
    </lineage>
</organism>
<dbReference type="SUPFAM" id="SSF53300">
    <property type="entry name" value="vWA-like"/>
    <property type="match status" value="1"/>
</dbReference>
<dbReference type="InterPro" id="IPR004595">
    <property type="entry name" value="TFIIH_C1-like_dom"/>
</dbReference>
<dbReference type="SMART" id="SM00327">
    <property type="entry name" value="VWA"/>
    <property type="match status" value="1"/>
</dbReference>
<dbReference type="Gene3D" id="3.30.40.10">
    <property type="entry name" value="Zinc/RING finger domain, C3HC4 (zinc finger)"/>
    <property type="match status" value="1"/>
</dbReference>
<dbReference type="Proteomes" id="UP000001542">
    <property type="component" value="Unassembled WGS sequence"/>
</dbReference>
<gene>
    <name evidence="12" type="ORF">TVAG_100760</name>
</gene>
<evidence type="ECO:0000313" key="12">
    <source>
        <dbReference type="EMBL" id="EAY05753.1"/>
    </source>
</evidence>
<proteinExistence type="inferred from homology"/>
<dbReference type="InterPro" id="IPR007198">
    <property type="entry name" value="Ssl1-like"/>
</dbReference>
<evidence type="ECO:0000256" key="6">
    <source>
        <dbReference type="ARBA" id="ARBA00022833"/>
    </source>
</evidence>
<dbReference type="PANTHER" id="PTHR12695:SF2">
    <property type="entry name" value="GENERAL TRANSCRIPTION FACTOR IIH SUBUNIT 2-RELATED"/>
    <property type="match status" value="1"/>
</dbReference>
<keyword evidence="6" id="KW-0862">Zinc</keyword>
<dbReference type="OMA" id="INWVEVP"/>
<dbReference type="FunFam" id="3.40.50.410:FF:000015">
    <property type="entry name" value="General transcription factor IIH subunit 2"/>
    <property type="match status" value="1"/>
</dbReference>
<dbReference type="InterPro" id="IPR046349">
    <property type="entry name" value="C1-like_sf"/>
</dbReference>
<comment type="similarity">
    <text evidence="2">Belongs to the GTF2H2 family.</text>
</comment>
<evidence type="ECO:0000256" key="2">
    <source>
        <dbReference type="ARBA" id="ARBA00006092"/>
    </source>
</evidence>
<dbReference type="GO" id="GO:0006351">
    <property type="term" value="P:DNA-templated transcription"/>
    <property type="evidence" value="ECO:0007669"/>
    <property type="project" value="InterPro"/>
</dbReference>
<dbReference type="InParanoid" id="A2ENQ3"/>
<dbReference type="eggNOG" id="KOG2807">
    <property type="taxonomic scope" value="Eukaryota"/>
</dbReference>
<feature type="domain" description="VWFA" evidence="11">
    <location>
        <begin position="61"/>
        <end position="244"/>
    </location>
</feature>
<keyword evidence="4" id="KW-0227">DNA damage</keyword>
<dbReference type="Gene3D" id="3.40.50.410">
    <property type="entry name" value="von Willebrand factor, type A domain"/>
    <property type="match status" value="1"/>
</dbReference>
<dbReference type="InterPro" id="IPR012170">
    <property type="entry name" value="TFIIH_SSL1/p44"/>
</dbReference>
<evidence type="ECO:0000256" key="4">
    <source>
        <dbReference type="ARBA" id="ARBA00022763"/>
    </source>
</evidence>
<reference evidence="12" key="2">
    <citation type="journal article" date="2007" name="Science">
        <title>Draft genome sequence of the sexually transmitted pathogen Trichomonas vaginalis.</title>
        <authorList>
            <person name="Carlton J.M."/>
            <person name="Hirt R.P."/>
            <person name="Silva J.C."/>
            <person name="Delcher A.L."/>
            <person name="Schatz M."/>
            <person name="Zhao Q."/>
            <person name="Wortman J.R."/>
            <person name="Bidwell S.L."/>
            <person name="Alsmark U.C.M."/>
            <person name="Besteiro S."/>
            <person name="Sicheritz-Ponten T."/>
            <person name="Noel C.J."/>
            <person name="Dacks J.B."/>
            <person name="Foster P.G."/>
            <person name="Simillion C."/>
            <person name="Van de Peer Y."/>
            <person name="Miranda-Saavedra D."/>
            <person name="Barton G.J."/>
            <person name="Westrop G.D."/>
            <person name="Mueller S."/>
            <person name="Dessi D."/>
            <person name="Fiori P.L."/>
            <person name="Ren Q."/>
            <person name="Paulsen I."/>
            <person name="Zhang H."/>
            <person name="Bastida-Corcuera F.D."/>
            <person name="Simoes-Barbosa A."/>
            <person name="Brown M.T."/>
            <person name="Hayes R.D."/>
            <person name="Mukherjee M."/>
            <person name="Okumura C.Y."/>
            <person name="Schneider R."/>
            <person name="Smith A.J."/>
            <person name="Vanacova S."/>
            <person name="Villalvazo M."/>
            <person name="Haas B.J."/>
            <person name="Pertea M."/>
            <person name="Feldblyum T.V."/>
            <person name="Utterback T.R."/>
            <person name="Shu C.L."/>
            <person name="Osoegawa K."/>
            <person name="de Jong P.J."/>
            <person name="Hrdy I."/>
            <person name="Horvathova L."/>
            <person name="Zubacova Z."/>
            <person name="Dolezal P."/>
            <person name="Malik S.B."/>
            <person name="Logsdon J.M. Jr."/>
            <person name="Henze K."/>
            <person name="Gupta A."/>
            <person name="Wang C.C."/>
            <person name="Dunne R.L."/>
            <person name="Upcroft J.A."/>
            <person name="Upcroft P."/>
            <person name="White O."/>
            <person name="Salzberg S.L."/>
            <person name="Tang P."/>
            <person name="Chiu C.-H."/>
            <person name="Lee Y.-S."/>
            <person name="Embley T.M."/>
            <person name="Coombs G.H."/>
            <person name="Mottram J.C."/>
            <person name="Tachezy J."/>
            <person name="Fraser-Liggett C.M."/>
            <person name="Johnson P.J."/>
        </authorList>
    </citation>
    <scope>NUCLEOTIDE SEQUENCE [LARGE SCALE GENOMIC DNA]</scope>
    <source>
        <strain evidence="12">G3</strain>
    </source>
</reference>
<dbReference type="PROSITE" id="PS50234">
    <property type="entry name" value="VWFA"/>
    <property type="match status" value="1"/>
</dbReference>
<sequence length="394" mass="44360">MLEEGKSNLVKRWGRRDNIWDNLGVGENNDLRLVQETEQWDSEVEKKKKALLNASRGLIRSLVLILDLSTNGLEMRLFNQNRMKLIQDQTIDFINDFFVQNPLSQLSILATYESTCRILTPLSCNVQDHVKKIKSLSLEDHGGEPSLESSLSIATAILGNGEKNPGLAQISTTKEVLIVYGSLTTCDNSPIYKTLNLVRDSKIKVSIIGLGAKVFVLEKIAAETKGEYFVPVSIEHLHDIFHSFVIPPEFMLNQRRYFIPFGFASLASPTVPSFDVFKLMSNPPSKTNKPETPQYGGYQCPRCGTRVFSIPCFCPVCRDFLISPAYLKRTVCHLTPVPLFVSEESPDTDHCFGCNMPFEEIPCRCPKCNKCFCKKCDPFIHEVLQSCPGCYDIN</sequence>
<dbReference type="OrthoDB" id="284275at2759"/>
<evidence type="ECO:0000256" key="3">
    <source>
        <dbReference type="ARBA" id="ARBA00022723"/>
    </source>
</evidence>
<evidence type="ECO:0000313" key="13">
    <source>
        <dbReference type="Proteomes" id="UP000001542"/>
    </source>
</evidence>
<dbReference type="GO" id="GO:0005675">
    <property type="term" value="C:transcription factor TFIIH holo complex"/>
    <property type="evidence" value="ECO:0000318"/>
    <property type="project" value="GO_Central"/>
</dbReference>
<dbReference type="AlphaFoldDB" id="A2ENQ3"/>
<evidence type="ECO:0000256" key="10">
    <source>
        <dbReference type="ARBA" id="ARBA00023242"/>
    </source>
</evidence>
<evidence type="ECO:0000256" key="1">
    <source>
        <dbReference type="ARBA" id="ARBA00004123"/>
    </source>
</evidence>
<evidence type="ECO:0000259" key="11">
    <source>
        <dbReference type="PROSITE" id="PS50234"/>
    </source>
</evidence>
<name>A2ENQ3_TRIV3</name>
<dbReference type="InterPro" id="IPR002035">
    <property type="entry name" value="VWF_A"/>
</dbReference>
<reference evidence="12" key="1">
    <citation type="submission" date="2006-10" db="EMBL/GenBank/DDBJ databases">
        <authorList>
            <person name="Amadeo P."/>
            <person name="Zhao Q."/>
            <person name="Wortman J."/>
            <person name="Fraser-Liggett C."/>
            <person name="Carlton J."/>
        </authorList>
    </citation>
    <scope>NUCLEOTIDE SEQUENCE</scope>
    <source>
        <strain evidence="12">G3</strain>
    </source>
</reference>
<dbReference type="InterPro" id="IPR036465">
    <property type="entry name" value="vWFA_dom_sf"/>
</dbReference>
<dbReference type="GO" id="GO:0008270">
    <property type="term" value="F:zinc ion binding"/>
    <property type="evidence" value="ECO:0007669"/>
    <property type="project" value="UniProtKB-KW"/>
</dbReference>
<dbReference type="Pfam" id="PF04056">
    <property type="entry name" value="Ssl1"/>
    <property type="match status" value="1"/>
</dbReference>
<dbReference type="GO" id="GO:0000439">
    <property type="term" value="C:transcription factor TFIIH core complex"/>
    <property type="evidence" value="ECO:0007669"/>
    <property type="project" value="InterPro"/>
</dbReference>
<evidence type="ECO:0000256" key="8">
    <source>
        <dbReference type="ARBA" id="ARBA00023163"/>
    </source>
</evidence>
<comment type="subcellular location">
    <subcellularLocation>
        <location evidence="1">Nucleus</location>
    </subcellularLocation>
</comment>
<dbReference type="SMR" id="A2ENQ3"/>
<keyword evidence="5" id="KW-0863">Zinc-finger</keyword>
<evidence type="ECO:0000256" key="7">
    <source>
        <dbReference type="ARBA" id="ARBA00023015"/>
    </source>
</evidence>
<keyword evidence="8" id="KW-0804">Transcription</keyword>
<keyword evidence="13" id="KW-1185">Reference proteome</keyword>
<dbReference type="GO" id="GO:0006289">
    <property type="term" value="P:nucleotide-excision repair"/>
    <property type="evidence" value="ECO:0000318"/>
    <property type="project" value="GO_Central"/>
</dbReference>
<dbReference type="GO" id="GO:0006357">
    <property type="term" value="P:regulation of transcription by RNA polymerase II"/>
    <property type="evidence" value="ECO:0000318"/>
    <property type="project" value="GO_Central"/>
</dbReference>
<dbReference type="SMART" id="SM01047">
    <property type="entry name" value="C1_4"/>
    <property type="match status" value="1"/>
</dbReference>
<dbReference type="FunCoup" id="A2ENQ3">
    <property type="interactions" value="339"/>
</dbReference>